<dbReference type="Proteomes" id="UP000796761">
    <property type="component" value="Unassembled WGS sequence"/>
</dbReference>
<evidence type="ECO:0000313" key="2">
    <source>
        <dbReference type="Proteomes" id="UP000796761"/>
    </source>
</evidence>
<proteinExistence type="predicted"/>
<reference evidence="1" key="1">
    <citation type="submission" date="2019-04" db="EMBL/GenBank/DDBJ databases">
        <title>Genome assembly of Zosterops borbonicus 15179.</title>
        <authorList>
            <person name="Leroy T."/>
            <person name="Anselmetti Y."/>
            <person name="Tilak M.-K."/>
            <person name="Nabholz B."/>
        </authorList>
    </citation>
    <scope>NUCLEOTIDE SEQUENCE</scope>
    <source>
        <strain evidence="1">HGM_15179</strain>
        <tissue evidence="1">Muscle</tissue>
    </source>
</reference>
<comment type="caution">
    <text evidence="1">The sequence shown here is derived from an EMBL/GenBank/DDBJ whole genome shotgun (WGS) entry which is preliminary data.</text>
</comment>
<accession>A0A8K1GQ29</accession>
<dbReference type="OrthoDB" id="5987385at2759"/>
<dbReference type="AlphaFoldDB" id="A0A8K1GQ29"/>
<sequence>MVRTHQECCVQFWAPQDKRDMEILEQVQQRAMKMIKGLEHLSYKGRLGGLSLFSLEKRHLRGDLINVCQYLKGRCQEDESRLFLMVLSNRTRECGQN</sequence>
<name>A0A8K1GQ29_9PASS</name>
<dbReference type="EMBL" id="SWJQ01000081">
    <property type="protein sequence ID" value="TRZ23204.1"/>
    <property type="molecule type" value="Genomic_DNA"/>
</dbReference>
<protein>
    <submittedName>
        <fullName evidence="1">Uncharacterized protein</fullName>
    </submittedName>
</protein>
<keyword evidence="2" id="KW-1185">Reference proteome</keyword>
<evidence type="ECO:0000313" key="1">
    <source>
        <dbReference type="EMBL" id="TRZ23204.1"/>
    </source>
</evidence>
<gene>
    <name evidence="1" type="ORF">HGM15179_003905</name>
</gene>
<organism evidence="1 2">
    <name type="scientific">Zosterops borbonicus</name>
    <dbReference type="NCBI Taxonomy" id="364589"/>
    <lineage>
        <taxon>Eukaryota</taxon>
        <taxon>Metazoa</taxon>
        <taxon>Chordata</taxon>
        <taxon>Craniata</taxon>
        <taxon>Vertebrata</taxon>
        <taxon>Euteleostomi</taxon>
        <taxon>Archelosauria</taxon>
        <taxon>Archosauria</taxon>
        <taxon>Dinosauria</taxon>
        <taxon>Saurischia</taxon>
        <taxon>Theropoda</taxon>
        <taxon>Coelurosauria</taxon>
        <taxon>Aves</taxon>
        <taxon>Neognathae</taxon>
        <taxon>Neoaves</taxon>
        <taxon>Telluraves</taxon>
        <taxon>Australaves</taxon>
        <taxon>Passeriformes</taxon>
        <taxon>Sylvioidea</taxon>
        <taxon>Zosteropidae</taxon>
        <taxon>Zosterops</taxon>
    </lineage>
</organism>